<protein>
    <recommendedName>
        <fullName evidence="4">Acidic protein</fullName>
    </recommendedName>
</protein>
<keyword evidence="3" id="KW-1185">Reference proteome</keyword>
<proteinExistence type="predicted"/>
<name>A0A328D442_9ASTE</name>
<evidence type="ECO:0008006" key="4">
    <source>
        <dbReference type="Google" id="ProtNLM"/>
    </source>
</evidence>
<dbReference type="EMBL" id="NQVE01000201">
    <property type="protein sequence ID" value="RAL39181.1"/>
    <property type="molecule type" value="Genomic_DNA"/>
</dbReference>
<dbReference type="Proteomes" id="UP000249390">
    <property type="component" value="Unassembled WGS sequence"/>
</dbReference>
<evidence type="ECO:0000256" key="1">
    <source>
        <dbReference type="SAM" id="SignalP"/>
    </source>
</evidence>
<sequence>MALLRKPDATIIIALSILVLAVVACNAAADMDDPSPTRLGHCLATCGSGILSCGDTCGSKTDTTEAVACWTECGATDMYCLAGCLNSTLTPDDDRKN</sequence>
<comment type="caution">
    <text evidence="2">The sequence shown here is derived from an EMBL/GenBank/DDBJ whole genome shotgun (WGS) entry which is preliminary data.</text>
</comment>
<feature type="chain" id="PRO_5016352270" description="Acidic protein" evidence="1">
    <location>
        <begin position="25"/>
        <end position="97"/>
    </location>
</feature>
<accession>A0A328D442</accession>
<keyword evidence="1" id="KW-0732">Signal</keyword>
<feature type="signal peptide" evidence="1">
    <location>
        <begin position="1"/>
        <end position="24"/>
    </location>
</feature>
<dbReference type="AlphaFoldDB" id="A0A328D442"/>
<evidence type="ECO:0000313" key="2">
    <source>
        <dbReference type="EMBL" id="RAL39181.1"/>
    </source>
</evidence>
<reference evidence="2 3" key="1">
    <citation type="submission" date="2018-06" db="EMBL/GenBank/DDBJ databases">
        <title>The Genome of Cuscuta australis (Dodder) Provides Insight into the Evolution of Plant Parasitism.</title>
        <authorList>
            <person name="Liu H."/>
        </authorList>
    </citation>
    <scope>NUCLEOTIDE SEQUENCE [LARGE SCALE GENOMIC DNA]</scope>
    <source>
        <strain evidence="3">cv. Yunnan</strain>
        <tissue evidence="2">Vines</tissue>
    </source>
</reference>
<organism evidence="2 3">
    <name type="scientific">Cuscuta australis</name>
    <dbReference type="NCBI Taxonomy" id="267555"/>
    <lineage>
        <taxon>Eukaryota</taxon>
        <taxon>Viridiplantae</taxon>
        <taxon>Streptophyta</taxon>
        <taxon>Embryophyta</taxon>
        <taxon>Tracheophyta</taxon>
        <taxon>Spermatophyta</taxon>
        <taxon>Magnoliopsida</taxon>
        <taxon>eudicotyledons</taxon>
        <taxon>Gunneridae</taxon>
        <taxon>Pentapetalae</taxon>
        <taxon>asterids</taxon>
        <taxon>lamiids</taxon>
        <taxon>Solanales</taxon>
        <taxon>Convolvulaceae</taxon>
        <taxon>Cuscuteae</taxon>
        <taxon>Cuscuta</taxon>
        <taxon>Cuscuta subgen. Grammica</taxon>
        <taxon>Cuscuta sect. Cleistogrammica</taxon>
    </lineage>
</organism>
<evidence type="ECO:0000313" key="3">
    <source>
        <dbReference type="Proteomes" id="UP000249390"/>
    </source>
</evidence>
<gene>
    <name evidence="2" type="ORF">DM860_018009</name>
</gene>
<dbReference type="PROSITE" id="PS51257">
    <property type="entry name" value="PROKAR_LIPOPROTEIN"/>
    <property type="match status" value="1"/>
</dbReference>